<gene>
    <name evidence="13" type="ORF">LNINA_LOCUS11010</name>
</gene>
<name>A0AAV1JQZ1_9NEOP</name>
<dbReference type="Gene3D" id="3.40.50.720">
    <property type="entry name" value="NAD(P)-binding Rossmann-like Domain"/>
    <property type="match status" value="1"/>
</dbReference>
<evidence type="ECO:0000256" key="8">
    <source>
        <dbReference type="PIRSR" id="PIRSR000102-2"/>
    </source>
</evidence>
<dbReference type="Proteomes" id="UP001497472">
    <property type="component" value="Unassembled WGS sequence"/>
</dbReference>
<dbReference type="InterPro" id="IPR015955">
    <property type="entry name" value="Lactate_DH/Glyco_Ohase_4_C"/>
</dbReference>
<feature type="binding site" evidence="8">
    <location>
        <position position="107"/>
    </location>
    <ligand>
        <name>substrate</name>
    </ligand>
</feature>
<dbReference type="EC" id="1.1.1.37" evidence="1"/>
<keyword evidence="4 10" id="KW-0560">Oxidoreductase</keyword>
<evidence type="ECO:0000259" key="11">
    <source>
        <dbReference type="Pfam" id="PF00056"/>
    </source>
</evidence>
<feature type="domain" description="Lactate/malate dehydrogenase C-terminal" evidence="12">
    <location>
        <begin position="173"/>
        <end position="335"/>
    </location>
</feature>
<dbReference type="InterPro" id="IPR022383">
    <property type="entry name" value="Lactate/malate_DH_C"/>
</dbReference>
<dbReference type="Pfam" id="PF02866">
    <property type="entry name" value="Ldh_1_C"/>
    <property type="match status" value="1"/>
</dbReference>
<dbReference type="InterPro" id="IPR001557">
    <property type="entry name" value="L-lactate/malate_DH"/>
</dbReference>
<evidence type="ECO:0000313" key="13">
    <source>
        <dbReference type="EMBL" id="CAK1551915.1"/>
    </source>
</evidence>
<dbReference type="SUPFAM" id="SSF51735">
    <property type="entry name" value="NAD(P)-binding Rossmann-fold domains"/>
    <property type="match status" value="1"/>
</dbReference>
<dbReference type="GO" id="GO:0006099">
    <property type="term" value="P:tricarboxylic acid cycle"/>
    <property type="evidence" value="ECO:0007669"/>
    <property type="project" value="UniProtKB-KW"/>
</dbReference>
<feature type="binding site" evidence="8">
    <location>
        <position position="145"/>
    </location>
    <ligand>
        <name>substrate</name>
    </ligand>
</feature>
<comment type="similarity">
    <text evidence="10">Belongs to the LDH/MDH superfamily.</text>
</comment>
<dbReference type="PANTHER" id="PTHR11540">
    <property type="entry name" value="MALATE AND LACTATE DEHYDROGENASE"/>
    <property type="match status" value="1"/>
</dbReference>
<evidence type="ECO:0000256" key="7">
    <source>
        <dbReference type="PIRSR" id="PIRSR000102-1"/>
    </source>
</evidence>
<feature type="domain" description="Lactate/malate dehydrogenase N-terminal" evidence="11">
    <location>
        <begin position="28"/>
        <end position="171"/>
    </location>
</feature>
<dbReference type="PANTHER" id="PTHR11540:SF16">
    <property type="entry name" value="MALATE DEHYDROGENASE, MITOCHONDRIAL"/>
    <property type="match status" value="1"/>
</dbReference>
<dbReference type="Gene3D" id="3.90.110.10">
    <property type="entry name" value="Lactate dehydrogenase/glycoside hydrolase, family 4, C-terminal"/>
    <property type="match status" value="1"/>
</dbReference>
<dbReference type="InterPro" id="IPR036291">
    <property type="entry name" value="NAD(P)-bd_dom_sf"/>
</dbReference>
<feature type="binding site" evidence="8">
    <location>
        <position position="113"/>
    </location>
    <ligand>
        <name>substrate</name>
    </ligand>
</feature>
<dbReference type="PIRSF" id="PIRSF000102">
    <property type="entry name" value="Lac_mal_DH"/>
    <property type="match status" value="1"/>
</dbReference>
<evidence type="ECO:0000256" key="10">
    <source>
        <dbReference type="RuleBase" id="RU003369"/>
    </source>
</evidence>
<feature type="binding site" evidence="9">
    <location>
        <position position="255"/>
    </location>
    <ligand>
        <name>NAD(+)</name>
        <dbReference type="ChEBI" id="CHEBI:57540"/>
    </ligand>
</feature>
<comment type="caution">
    <text evidence="13">The sequence shown here is derived from an EMBL/GenBank/DDBJ whole genome shotgun (WGS) entry which is preliminary data.</text>
</comment>
<evidence type="ECO:0000256" key="1">
    <source>
        <dbReference type="ARBA" id="ARBA00012995"/>
    </source>
</evidence>
<dbReference type="EMBL" id="CAVLEF010000132">
    <property type="protein sequence ID" value="CAK1551915.1"/>
    <property type="molecule type" value="Genomic_DNA"/>
</dbReference>
<organism evidence="13 14">
    <name type="scientific">Leptosia nina</name>
    <dbReference type="NCBI Taxonomy" id="320188"/>
    <lineage>
        <taxon>Eukaryota</taxon>
        <taxon>Metazoa</taxon>
        <taxon>Ecdysozoa</taxon>
        <taxon>Arthropoda</taxon>
        <taxon>Hexapoda</taxon>
        <taxon>Insecta</taxon>
        <taxon>Pterygota</taxon>
        <taxon>Neoptera</taxon>
        <taxon>Endopterygota</taxon>
        <taxon>Lepidoptera</taxon>
        <taxon>Glossata</taxon>
        <taxon>Ditrysia</taxon>
        <taxon>Papilionoidea</taxon>
        <taxon>Pieridae</taxon>
        <taxon>Pierinae</taxon>
        <taxon>Leptosia</taxon>
    </lineage>
</organism>
<keyword evidence="3" id="KW-0816">Tricarboxylic acid cycle</keyword>
<keyword evidence="5 9" id="KW-0520">NAD</keyword>
<evidence type="ECO:0000256" key="4">
    <source>
        <dbReference type="ARBA" id="ARBA00023002"/>
    </source>
</evidence>
<keyword evidence="14" id="KW-1185">Reference proteome</keyword>
<dbReference type="GO" id="GO:0005739">
    <property type="term" value="C:mitochondrion"/>
    <property type="evidence" value="ECO:0007669"/>
    <property type="project" value="TreeGrafter"/>
</dbReference>
<evidence type="ECO:0000256" key="6">
    <source>
        <dbReference type="ARBA" id="ARBA00048313"/>
    </source>
</evidence>
<dbReference type="SUPFAM" id="SSF56327">
    <property type="entry name" value="LDH C-terminal domain-like"/>
    <property type="match status" value="1"/>
</dbReference>
<protein>
    <recommendedName>
        <fullName evidence="2">Malate dehydrogenase, mitochondrial</fullName>
        <ecNumber evidence="1">1.1.1.37</ecNumber>
    </recommendedName>
</protein>
<evidence type="ECO:0000256" key="9">
    <source>
        <dbReference type="PIRSR" id="PIRSR000102-3"/>
    </source>
</evidence>
<feature type="binding site" evidence="9">
    <location>
        <position position="59"/>
    </location>
    <ligand>
        <name>NAD(+)</name>
        <dbReference type="ChEBI" id="CHEBI:57540"/>
    </ligand>
</feature>
<comment type="catalytic activity">
    <reaction evidence="6">
        <text>(S)-malate + NAD(+) = oxaloacetate + NADH + H(+)</text>
        <dbReference type="Rhea" id="RHEA:21432"/>
        <dbReference type="ChEBI" id="CHEBI:15378"/>
        <dbReference type="ChEBI" id="CHEBI:15589"/>
        <dbReference type="ChEBI" id="CHEBI:16452"/>
        <dbReference type="ChEBI" id="CHEBI:57540"/>
        <dbReference type="ChEBI" id="CHEBI:57945"/>
        <dbReference type="EC" id="1.1.1.37"/>
    </reaction>
</comment>
<evidence type="ECO:0000256" key="2">
    <source>
        <dbReference type="ARBA" id="ARBA00016075"/>
    </source>
</evidence>
<feature type="binding site" evidence="9">
    <location>
        <begin position="33"/>
        <end position="39"/>
    </location>
    <ligand>
        <name>NAD(+)</name>
        <dbReference type="ChEBI" id="CHEBI:57540"/>
    </ligand>
</feature>
<dbReference type="Pfam" id="PF00056">
    <property type="entry name" value="Ldh_1_N"/>
    <property type="match status" value="1"/>
</dbReference>
<sequence length="345" mass="37425">MFSSASAPVKRVLSKFNYLSINHKRHAQVSIIGAANGIGSNLALLLKQNHNIKRLNLYDDSERVIPIGADIAELPGVARVTTYCGHSFLPASIRSSHLIVMVYRIPRRPGYNRSQMLAANAPAVQRLCRSIADVNPQAFLAISTNPINSIIPFASALLFKYCAYDAGKIFGITHIDTIRAKAYVAKTLNINPGNLDIPVIGGHSDETIVPLFSSMSPSHHRLDTCQADTLTKLVKKAGMEVIRNKQGIDSSVLAMAWSVNEFVGSLVDALSGGTTTVNALTSNPHHGTRFFAGPTTVGCYGIVETCGANYEMSEYERYLLGNAITTLNKEVMLGEDYARMEAAKL</sequence>
<evidence type="ECO:0000313" key="14">
    <source>
        <dbReference type="Proteomes" id="UP001497472"/>
    </source>
</evidence>
<dbReference type="GO" id="GO:0030060">
    <property type="term" value="F:L-malate dehydrogenase (NAD+) activity"/>
    <property type="evidence" value="ECO:0007669"/>
    <property type="project" value="UniProtKB-EC"/>
</dbReference>
<evidence type="ECO:0000256" key="5">
    <source>
        <dbReference type="ARBA" id="ARBA00023027"/>
    </source>
</evidence>
<dbReference type="GO" id="GO:0019752">
    <property type="term" value="P:carboxylic acid metabolic process"/>
    <property type="evidence" value="ECO:0007669"/>
    <property type="project" value="InterPro"/>
</dbReference>
<proteinExistence type="inferred from homology"/>
<feature type="binding site" evidence="9">
    <location>
        <position position="120"/>
    </location>
    <ligand>
        <name>NAD(+)</name>
        <dbReference type="ChEBI" id="CHEBI:57540"/>
    </ligand>
</feature>
<dbReference type="AlphaFoldDB" id="A0AAV1JQZ1"/>
<dbReference type="InterPro" id="IPR001236">
    <property type="entry name" value="Lactate/malate_DH_N"/>
</dbReference>
<reference evidence="13 14" key="1">
    <citation type="submission" date="2023-11" db="EMBL/GenBank/DDBJ databases">
        <authorList>
            <person name="Okamura Y."/>
        </authorList>
    </citation>
    <scope>NUCLEOTIDE SEQUENCE [LARGE SCALE GENOMIC DNA]</scope>
</reference>
<feature type="active site" description="Proton acceptor" evidence="7">
    <location>
        <position position="203"/>
    </location>
</feature>
<evidence type="ECO:0000256" key="3">
    <source>
        <dbReference type="ARBA" id="ARBA00022532"/>
    </source>
</evidence>
<feature type="binding site" evidence="8">
    <location>
        <position position="179"/>
    </location>
    <ligand>
        <name>substrate</name>
    </ligand>
</feature>
<evidence type="ECO:0000259" key="12">
    <source>
        <dbReference type="Pfam" id="PF02866"/>
    </source>
</evidence>
<accession>A0AAV1JQZ1</accession>